<dbReference type="Gene3D" id="3.30.60.20">
    <property type="match status" value="1"/>
</dbReference>
<evidence type="ECO:0000256" key="2">
    <source>
        <dbReference type="ARBA" id="ARBA00022737"/>
    </source>
</evidence>
<keyword evidence="3" id="KW-0863">Zinc-finger</keyword>
<dbReference type="OrthoDB" id="1650216at2759"/>
<dbReference type="AlphaFoldDB" id="A0A9Q0IWQ6"/>
<evidence type="ECO:0000256" key="4">
    <source>
        <dbReference type="ARBA" id="ARBA00022833"/>
    </source>
</evidence>
<reference evidence="7" key="1">
    <citation type="submission" date="2022-02" db="EMBL/GenBank/DDBJ databases">
        <authorList>
            <person name="Henning P.M."/>
            <person name="McCubbin A.G."/>
            <person name="Shore J.S."/>
        </authorList>
    </citation>
    <scope>NUCLEOTIDE SEQUENCE</scope>
    <source>
        <strain evidence="7">F60SS</strain>
        <tissue evidence="7">Leaves</tissue>
    </source>
</reference>
<dbReference type="PROSITE" id="PS00479">
    <property type="entry name" value="ZF_DAG_PE_1"/>
    <property type="match status" value="1"/>
</dbReference>
<dbReference type="SUPFAM" id="SSF57889">
    <property type="entry name" value="Cysteine-rich domain"/>
    <property type="match status" value="7"/>
</dbReference>
<accession>A0A9Q0IWQ6</accession>
<evidence type="ECO:0000259" key="6">
    <source>
        <dbReference type="PROSITE" id="PS50081"/>
    </source>
</evidence>
<feature type="non-terminal residue" evidence="7">
    <location>
        <position position="1"/>
    </location>
</feature>
<feature type="region of interest" description="Disordered" evidence="5">
    <location>
        <begin position="345"/>
        <end position="385"/>
    </location>
</feature>
<evidence type="ECO:0000256" key="3">
    <source>
        <dbReference type="ARBA" id="ARBA00022771"/>
    </source>
</evidence>
<evidence type="ECO:0000256" key="5">
    <source>
        <dbReference type="SAM" id="MobiDB-lite"/>
    </source>
</evidence>
<keyword evidence="8" id="KW-1185">Reference proteome</keyword>
<dbReference type="PANTHER" id="PTHR46288">
    <property type="entry name" value="PHORBOL-ESTER/DAG-TYPE DOMAIN-CONTAINING PROTEIN"/>
    <property type="match status" value="1"/>
</dbReference>
<dbReference type="EMBL" id="JAKUCV010007729">
    <property type="protein sequence ID" value="KAJ4822226.1"/>
    <property type="molecule type" value="Genomic_DNA"/>
</dbReference>
<dbReference type="SMART" id="SM00109">
    <property type="entry name" value="C1"/>
    <property type="match status" value="5"/>
</dbReference>
<dbReference type="Pfam" id="PF03107">
    <property type="entry name" value="C1_2"/>
    <property type="match status" value="6"/>
</dbReference>
<sequence length="903" mass="102655">MIRHWSHKHELRYVSDCRTVLPGGGKGRNDCSRCHETIVQGPVYVCKKNDCGFMIDASCFGSSQDHHQQVRTRVKHWSHKHGLKPVSNSAAGVEEEGPNDCSGCHETIQGPAYVCEKDGCGFMLDQSCFGLSKNHQLLHPLHPHHPLQLSDNTKQLQSQTQRISSDNVCDGCDYICGPFSFRCQEDCKFKLDVRCALSSEESHNSDDDQQPRTIINHFMDPHSLSLFNCRENDGVNCAICNDPIVGPTYGCFQCETYLHVSCAEFPLQIQHPFHPQHPLRASAASQDQSTSVCKSCKWFLGAAVYQCRPCGFSLDMLCARQTRLSSPLKLDRLHQHNLYYTVGDKYKETDDGEDPDGGSDDVEDDPDGGSDDGEDEGPVEETDGEGENNKRIVLLFKKICNACNKKCVKSYYRCLECKYIIHLKCMGLPATVDHSCHFHPLTLVERFVEDDSGVYYCHACQQERNPDCPVYLCKDKECLDKAPFAAHIECVVSEETDFPFSSNLPVTDEPVGETYPALVEFDEAKRKPHCKLQIEIKDFNNDHALTFYERRTNPWFDGTCYGCKRKIKGGSYYTCQTCGKYFHKLCAELPLMIRHSLHPEHSLSIFPPYDSQLILCDGCGKFSNDGGYKCDGCEFMLDIKCASLTADQFQNSKYRKIMISHPFHDDHKLALTSDIQQEDYTCFACQVPILNTPSYTCLDCSISFHERCLQIPQEIIEHAYHPEHPLCAEELFDDDICKACKLRIKGIGYRCKGCEFTLHTRCADYITTSLKCKSHKHTLFSFAKTAPEDFLSVLSTYGPAYDKSIFKCKVCRKQCLDSFYRCVRCDMNFHLHCLSIPHKVLHPCHFNPLTLADVMPEDEYGEYYCELCPEQRNPYHGVYHCQECKKKGQECNVIAHIGCVLEE</sequence>
<dbReference type="Proteomes" id="UP001141552">
    <property type="component" value="Unassembled WGS sequence"/>
</dbReference>
<keyword evidence="1" id="KW-0479">Metal-binding</keyword>
<dbReference type="SMART" id="SM00249">
    <property type="entry name" value="PHD"/>
    <property type="match status" value="6"/>
</dbReference>
<dbReference type="PROSITE" id="PS50081">
    <property type="entry name" value="ZF_DAG_PE_2"/>
    <property type="match status" value="1"/>
</dbReference>
<feature type="domain" description="Phorbol-ester/DAG-type" evidence="6">
    <location>
        <begin position="723"/>
        <end position="772"/>
    </location>
</feature>
<reference evidence="7" key="2">
    <citation type="journal article" date="2023" name="Plants (Basel)">
        <title>Annotation of the Turnera subulata (Passifloraceae) Draft Genome Reveals the S-Locus Evolved after the Divergence of Turneroideae from Passifloroideae in a Stepwise Manner.</title>
        <authorList>
            <person name="Henning P.M."/>
            <person name="Roalson E.H."/>
            <person name="Mir W."/>
            <person name="McCubbin A.G."/>
            <person name="Shore J.S."/>
        </authorList>
    </citation>
    <scope>NUCLEOTIDE SEQUENCE</scope>
    <source>
        <strain evidence="7">F60SS</strain>
    </source>
</reference>
<comment type="caution">
    <text evidence="7">The sequence shown here is derived from an EMBL/GenBank/DDBJ whole genome shotgun (WGS) entry which is preliminary data.</text>
</comment>
<gene>
    <name evidence="7" type="ORF">Tsubulata_026460</name>
</gene>
<name>A0A9Q0IWQ6_9ROSI</name>
<dbReference type="InterPro" id="IPR004146">
    <property type="entry name" value="DC1"/>
</dbReference>
<dbReference type="InterPro" id="IPR001965">
    <property type="entry name" value="Znf_PHD"/>
</dbReference>
<dbReference type="PANTHER" id="PTHR46288:SF27">
    <property type="entry name" value="CYSTEINE_HISTIDINE-RICH C1 DOMAIN FAMILY PROTEIN"/>
    <property type="match status" value="1"/>
</dbReference>
<dbReference type="InterPro" id="IPR002219">
    <property type="entry name" value="PKC_DAG/PE"/>
</dbReference>
<evidence type="ECO:0000313" key="8">
    <source>
        <dbReference type="Proteomes" id="UP001141552"/>
    </source>
</evidence>
<dbReference type="GO" id="GO:0008270">
    <property type="term" value="F:zinc ion binding"/>
    <property type="evidence" value="ECO:0007669"/>
    <property type="project" value="UniProtKB-KW"/>
</dbReference>
<feature type="compositionally biased region" description="Acidic residues" evidence="5">
    <location>
        <begin position="350"/>
        <end position="385"/>
    </location>
</feature>
<dbReference type="InterPro" id="IPR046349">
    <property type="entry name" value="C1-like_sf"/>
</dbReference>
<keyword evidence="2" id="KW-0677">Repeat</keyword>
<evidence type="ECO:0000313" key="7">
    <source>
        <dbReference type="EMBL" id="KAJ4822226.1"/>
    </source>
</evidence>
<keyword evidence="4" id="KW-0862">Zinc</keyword>
<organism evidence="7 8">
    <name type="scientific">Turnera subulata</name>
    <dbReference type="NCBI Taxonomy" id="218843"/>
    <lineage>
        <taxon>Eukaryota</taxon>
        <taxon>Viridiplantae</taxon>
        <taxon>Streptophyta</taxon>
        <taxon>Embryophyta</taxon>
        <taxon>Tracheophyta</taxon>
        <taxon>Spermatophyta</taxon>
        <taxon>Magnoliopsida</taxon>
        <taxon>eudicotyledons</taxon>
        <taxon>Gunneridae</taxon>
        <taxon>Pentapetalae</taxon>
        <taxon>rosids</taxon>
        <taxon>fabids</taxon>
        <taxon>Malpighiales</taxon>
        <taxon>Passifloraceae</taxon>
        <taxon>Turnera</taxon>
    </lineage>
</organism>
<evidence type="ECO:0000256" key="1">
    <source>
        <dbReference type="ARBA" id="ARBA00022723"/>
    </source>
</evidence>
<protein>
    <recommendedName>
        <fullName evidence="6">Phorbol-ester/DAG-type domain-containing protein</fullName>
    </recommendedName>
</protein>
<proteinExistence type="predicted"/>